<dbReference type="GO" id="GO:0006935">
    <property type="term" value="P:chemotaxis"/>
    <property type="evidence" value="ECO:0007669"/>
    <property type="project" value="UniProtKB-KW"/>
</dbReference>
<feature type="transmembrane region" description="Helical" evidence="11">
    <location>
        <begin position="12"/>
        <end position="32"/>
    </location>
</feature>
<evidence type="ECO:0000259" key="13">
    <source>
        <dbReference type="PROSITE" id="PS50885"/>
    </source>
</evidence>
<evidence type="ECO:0008006" key="16">
    <source>
        <dbReference type="Google" id="ProtNLM"/>
    </source>
</evidence>
<feature type="domain" description="HAMP" evidence="13">
    <location>
        <begin position="309"/>
        <end position="361"/>
    </location>
</feature>
<comment type="caution">
    <text evidence="14">The sequence shown here is derived from an EMBL/GenBank/DDBJ whole genome shotgun (WGS) entry which is preliminary data.</text>
</comment>
<evidence type="ECO:0000256" key="11">
    <source>
        <dbReference type="SAM" id="Phobius"/>
    </source>
</evidence>
<dbReference type="InterPro" id="IPR003660">
    <property type="entry name" value="HAMP_dom"/>
</dbReference>
<dbReference type="CDD" id="cd12912">
    <property type="entry name" value="PDC2_MCP_like"/>
    <property type="match status" value="1"/>
</dbReference>
<dbReference type="Pfam" id="PF00015">
    <property type="entry name" value="MCPsignal"/>
    <property type="match status" value="1"/>
</dbReference>
<dbReference type="PANTHER" id="PTHR32089:SF114">
    <property type="entry name" value="METHYL-ACCEPTING CHEMOTAXIS PROTEIN MCPB"/>
    <property type="match status" value="1"/>
</dbReference>
<evidence type="ECO:0000313" key="15">
    <source>
        <dbReference type="Proteomes" id="UP000095658"/>
    </source>
</evidence>
<feature type="domain" description="Methyl-accepting transducer" evidence="12">
    <location>
        <begin position="380"/>
        <end position="637"/>
    </location>
</feature>
<dbReference type="InterPro" id="IPR029151">
    <property type="entry name" value="Sensor-like_sf"/>
</dbReference>
<organism evidence="14 15">
    <name type="scientific">Domibacillus iocasae</name>
    <dbReference type="NCBI Taxonomy" id="1714016"/>
    <lineage>
        <taxon>Bacteria</taxon>
        <taxon>Bacillati</taxon>
        <taxon>Bacillota</taxon>
        <taxon>Bacilli</taxon>
        <taxon>Bacillales</taxon>
        <taxon>Bacillaceae</taxon>
        <taxon>Domibacillus</taxon>
    </lineage>
</organism>
<evidence type="ECO:0000256" key="2">
    <source>
        <dbReference type="ARBA" id="ARBA00022475"/>
    </source>
</evidence>
<dbReference type="STRING" id="1714016.BA724_14910"/>
<dbReference type="Gene3D" id="1.10.287.950">
    <property type="entry name" value="Methyl-accepting chemotaxis protein"/>
    <property type="match status" value="1"/>
</dbReference>
<dbReference type="SMART" id="SM00304">
    <property type="entry name" value="HAMP"/>
    <property type="match status" value="1"/>
</dbReference>
<feature type="transmembrane region" description="Helical" evidence="11">
    <location>
        <begin position="289"/>
        <end position="312"/>
    </location>
</feature>
<dbReference type="SUPFAM" id="SSF103190">
    <property type="entry name" value="Sensory domain-like"/>
    <property type="match status" value="1"/>
</dbReference>
<keyword evidence="3" id="KW-0488">Methylation</keyword>
<dbReference type="CDD" id="cd18773">
    <property type="entry name" value="PDC1_HK_sensor"/>
    <property type="match status" value="1"/>
</dbReference>
<keyword evidence="2" id="KW-1003">Cell membrane</keyword>
<keyword evidence="15" id="KW-1185">Reference proteome</keyword>
<evidence type="ECO:0000256" key="1">
    <source>
        <dbReference type="ARBA" id="ARBA00004651"/>
    </source>
</evidence>
<evidence type="ECO:0000256" key="6">
    <source>
        <dbReference type="ARBA" id="ARBA00022989"/>
    </source>
</evidence>
<dbReference type="Pfam" id="PF00672">
    <property type="entry name" value="HAMP"/>
    <property type="match status" value="1"/>
</dbReference>
<dbReference type="InterPro" id="IPR033479">
    <property type="entry name" value="dCache_1"/>
</dbReference>
<comment type="subcellular location">
    <subcellularLocation>
        <location evidence="1">Cell membrane</location>
        <topology evidence="1">Multi-pass membrane protein</topology>
    </subcellularLocation>
</comment>
<dbReference type="EMBL" id="MAMP01000003">
    <property type="protein sequence ID" value="OES46304.1"/>
    <property type="molecule type" value="Genomic_DNA"/>
</dbReference>
<evidence type="ECO:0000256" key="10">
    <source>
        <dbReference type="PROSITE-ProRule" id="PRU00284"/>
    </source>
</evidence>
<dbReference type="GO" id="GO:0007165">
    <property type="term" value="P:signal transduction"/>
    <property type="evidence" value="ECO:0007669"/>
    <property type="project" value="UniProtKB-KW"/>
</dbReference>
<dbReference type="SUPFAM" id="SSF58104">
    <property type="entry name" value="Methyl-accepting chemotaxis protein (MCP) signaling domain"/>
    <property type="match status" value="1"/>
</dbReference>
<keyword evidence="4" id="KW-0145">Chemotaxis</keyword>
<gene>
    <name evidence="14" type="ORF">BA724_14910</name>
</gene>
<dbReference type="SMART" id="SM00283">
    <property type="entry name" value="MA"/>
    <property type="match status" value="1"/>
</dbReference>
<accession>A0A1E7DT99</accession>
<dbReference type="PROSITE" id="PS50885">
    <property type="entry name" value="HAMP"/>
    <property type="match status" value="1"/>
</dbReference>
<evidence type="ECO:0000259" key="12">
    <source>
        <dbReference type="PROSITE" id="PS50111"/>
    </source>
</evidence>
<evidence type="ECO:0000256" key="7">
    <source>
        <dbReference type="ARBA" id="ARBA00023136"/>
    </source>
</evidence>
<keyword evidence="7 11" id="KW-0472">Membrane</keyword>
<protein>
    <recommendedName>
        <fullName evidence="16">Chemotaxis protein</fullName>
    </recommendedName>
</protein>
<dbReference type="RefSeq" id="WP_069937043.1">
    <property type="nucleotide sequence ID" value="NZ_MAMP01000003.1"/>
</dbReference>
<comment type="similarity">
    <text evidence="9">Belongs to the methyl-accepting chemotaxis (MCP) protein family.</text>
</comment>
<proteinExistence type="inferred from homology"/>
<evidence type="ECO:0000313" key="14">
    <source>
        <dbReference type="EMBL" id="OES46304.1"/>
    </source>
</evidence>
<dbReference type="Gene3D" id="3.30.450.20">
    <property type="entry name" value="PAS domain"/>
    <property type="match status" value="1"/>
</dbReference>
<dbReference type="Pfam" id="PF02743">
    <property type="entry name" value="dCache_1"/>
    <property type="match status" value="1"/>
</dbReference>
<evidence type="ECO:0000256" key="3">
    <source>
        <dbReference type="ARBA" id="ARBA00022481"/>
    </source>
</evidence>
<dbReference type="AlphaFoldDB" id="A0A1E7DT99"/>
<dbReference type="OrthoDB" id="9760371at2"/>
<keyword evidence="6 11" id="KW-1133">Transmembrane helix</keyword>
<dbReference type="PANTHER" id="PTHR32089">
    <property type="entry name" value="METHYL-ACCEPTING CHEMOTAXIS PROTEIN MCPB"/>
    <property type="match status" value="1"/>
</dbReference>
<keyword evidence="5 11" id="KW-0812">Transmembrane</keyword>
<reference evidence="14 15" key="1">
    <citation type="submission" date="2016-06" db="EMBL/GenBank/DDBJ databases">
        <title>Domibacillus iocasae genome sequencing.</title>
        <authorList>
            <person name="Verma A."/>
            <person name="Pal Y."/>
            <person name="Ojha A.K."/>
            <person name="Krishnamurthi S."/>
        </authorList>
    </citation>
    <scope>NUCLEOTIDE SEQUENCE [LARGE SCALE GENOMIC DNA]</scope>
    <source>
        <strain evidence="14 15">DSM 29979</strain>
    </source>
</reference>
<evidence type="ECO:0000256" key="9">
    <source>
        <dbReference type="ARBA" id="ARBA00029447"/>
    </source>
</evidence>
<dbReference type="Proteomes" id="UP000095658">
    <property type="component" value="Unassembled WGS sequence"/>
</dbReference>
<dbReference type="Gene3D" id="6.10.340.10">
    <property type="match status" value="1"/>
</dbReference>
<dbReference type="PROSITE" id="PS50111">
    <property type="entry name" value="CHEMOTAXIS_TRANSDUC_2"/>
    <property type="match status" value="1"/>
</dbReference>
<keyword evidence="8 10" id="KW-0807">Transducer</keyword>
<dbReference type="GO" id="GO:0005886">
    <property type="term" value="C:plasma membrane"/>
    <property type="evidence" value="ECO:0007669"/>
    <property type="project" value="UniProtKB-SubCell"/>
</dbReference>
<evidence type="ECO:0000256" key="8">
    <source>
        <dbReference type="ARBA" id="ARBA00023224"/>
    </source>
</evidence>
<name>A0A1E7DT99_9BACI</name>
<dbReference type="CDD" id="cd06225">
    <property type="entry name" value="HAMP"/>
    <property type="match status" value="1"/>
</dbReference>
<evidence type="ECO:0000256" key="5">
    <source>
        <dbReference type="ARBA" id="ARBA00022692"/>
    </source>
</evidence>
<evidence type="ECO:0000256" key="4">
    <source>
        <dbReference type="ARBA" id="ARBA00022500"/>
    </source>
</evidence>
<dbReference type="InterPro" id="IPR004089">
    <property type="entry name" value="MCPsignal_dom"/>
</dbReference>
<sequence>MKVIKSIKTKLLLPIIAALILAFAFIIGFISWQTENSVEKSVIAQSEGIVESLSGTVKSFLDQYEKSIGLLSVNETIQAYGSAELDGDEAASQQTAALFGDYLETYGEVTNIYFGVEDGTTLIMPEIELPADFDPRERDWYTQAENKKAAVWSEPYEDTATGASVVTVSRAVYDANDRFLGVLGVDIDLTVLAERVTQTDLGYKGYPIIFSPVGTAIVHPTLQGENLTKVDVVKEIIDGSSPSGTKYYQMDGEDRIIVFNNVPGLNWTVGAVYNKANLLDLSESVGQSLLWTGIILLILISAAMLFVVSSIVKPLRQLERSAFQVAEGDLSVQVPVTTKDEVGQVAAAFNKMTENMRTILQKVNHSVQEVKVSAESLSAVSEETNASSEQMTHAINEITLGVSRSAEDSAEAVERSNSLGNQIDVITRQANEMARAASQAEQANQKGTGQIEELRTASDETKTYISGMQTVIEELESKMTSVEVVIQAITDISAQTNLLALNASIEAARAGEHGKGFAVVAEEVRKLAEQSGQAANQVRKTITDIQAGSKTAVEHMKKTRSNFDEQTMAVEETSKIFHQLSALVGTMESSIITINREIKEVGLTKDEVIYTMTGIAASSQQSAAASEEVSASAEEQLKAVRTVTESSEQLMGLSAELKEVVNQFKLA</sequence>